<name>A0ABY4MIU4_9ACTN</name>
<keyword evidence="3" id="KW-0540">Nuclease</keyword>
<evidence type="ECO:0000313" key="3">
    <source>
        <dbReference type="EMBL" id="UQA97673.1"/>
    </source>
</evidence>
<accession>A0ABY4MIU4</accession>
<feature type="compositionally biased region" description="Basic residues" evidence="1">
    <location>
        <begin position="41"/>
        <end position="52"/>
    </location>
</feature>
<keyword evidence="4" id="KW-1185">Reference proteome</keyword>
<feature type="domain" description="HNH nuclease" evidence="2">
    <location>
        <begin position="1"/>
        <end position="38"/>
    </location>
</feature>
<evidence type="ECO:0000259" key="2">
    <source>
        <dbReference type="Pfam" id="PF13392"/>
    </source>
</evidence>
<dbReference type="Gene3D" id="3.90.75.10">
    <property type="entry name" value="Homing Intron 3 (I-ppo) Encoded Endonuclease, Chain A"/>
    <property type="match status" value="1"/>
</dbReference>
<gene>
    <name evidence="3" type="ORF">K9S39_09020</name>
</gene>
<dbReference type="GO" id="GO:0004519">
    <property type="term" value="F:endonuclease activity"/>
    <property type="evidence" value="ECO:0007669"/>
    <property type="project" value="UniProtKB-KW"/>
</dbReference>
<dbReference type="SUPFAM" id="SSF54060">
    <property type="entry name" value="His-Me finger endonucleases"/>
    <property type="match status" value="1"/>
</dbReference>
<feature type="region of interest" description="Disordered" evidence="1">
    <location>
        <begin position="30"/>
        <end position="58"/>
    </location>
</feature>
<keyword evidence="3" id="KW-0255">Endonuclease</keyword>
<keyword evidence="3" id="KW-0378">Hydrolase</keyword>
<sequence length="58" mass="6678">MWTQLPGELPPEQHLDHLCRNRACVTPDHLEPVSCAENPRRGHRARDVHRSRVASSRT</sequence>
<dbReference type="InterPro" id="IPR044930">
    <property type="entry name" value="Homing_endonuclease_His-Me"/>
</dbReference>
<dbReference type="InterPro" id="IPR044925">
    <property type="entry name" value="His-Me_finger_sf"/>
</dbReference>
<dbReference type="Proteomes" id="UP000830115">
    <property type="component" value="Chromosome"/>
</dbReference>
<dbReference type="EMBL" id="CP086322">
    <property type="protein sequence ID" value="UQA97673.1"/>
    <property type="molecule type" value="Genomic_DNA"/>
</dbReference>
<proteinExistence type="predicted"/>
<evidence type="ECO:0000256" key="1">
    <source>
        <dbReference type="SAM" id="MobiDB-lite"/>
    </source>
</evidence>
<organism evidence="3 4">
    <name type="scientific">Streptomyces halobius</name>
    <dbReference type="NCBI Taxonomy" id="2879846"/>
    <lineage>
        <taxon>Bacteria</taxon>
        <taxon>Bacillati</taxon>
        <taxon>Actinomycetota</taxon>
        <taxon>Actinomycetes</taxon>
        <taxon>Kitasatosporales</taxon>
        <taxon>Streptomycetaceae</taxon>
        <taxon>Streptomyces</taxon>
    </lineage>
</organism>
<protein>
    <submittedName>
        <fullName evidence="3">HNH endonuclease</fullName>
    </submittedName>
</protein>
<reference evidence="3" key="1">
    <citation type="submission" date="2021-10" db="EMBL/GenBank/DDBJ databases">
        <title>Streptomyces nigrumlapis sp.nov.,an antimicrobial producing actinobacterium isolated from Black Gobi rocks.</title>
        <authorList>
            <person name="Wen Y."/>
            <person name="Zhang W."/>
            <person name="Liu X.G."/>
        </authorList>
    </citation>
    <scope>NUCLEOTIDE SEQUENCE</scope>
    <source>
        <strain evidence="3">ST13-2-2</strain>
    </source>
</reference>
<dbReference type="Pfam" id="PF13392">
    <property type="entry name" value="HNH_3"/>
    <property type="match status" value="1"/>
</dbReference>
<evidence type="ECO:0000313" key="4">
    <source>
        <dbReference type="Proteomes" id="UP000830115"/>
    </source>
</evidence>
<dbReference type="InterPro" id="IPR003615">
    <property type="entry name" value="HNH_nuc"/>
</dbReference>